<dbReference type="InterPro" id="IPR052400">
    <property type="entry name" value="Zn2-C6_fungal_TF"/>
</dbReference>
<gene>
    <name evidence="1" type="ORF">PG991_010292</name>
</gene>
<accession>A0ABR1RI23</accession>
<organism evidence="1 2">
    <name type="scientific">Apiospora marii</name>
    <dbReference type="NCBI Taxonomy" id="335849"/>
    <lineage>
        <taxon>Eukaryota</taxon>
        <taxon>Fungi</taxon>
        <taxon>Dikarya</taxon>
        <taxon>Ascomycota</taxon>
        <taxon>Pezizomycotina</taxon>
        <taxon>Sordariomycetes</taxon>
        <taxon>Xylariomycetidae</taxon>
        <taxon>Amphisphaeriales</taxon>
        <taxon>Apiosporaceae</taxon>
        <taxon>Apiospora</taxon>
    </lineage>
</organism>
<proteinExistence type="predicted"/>
<keyword evidence="2" id="KW-1185">Reference proteome</keyword>
<comment type="caution">
    <text evidence="1">The sequence shown here is derived from an EMBL/GenBank/DDBJ whole genome shotgun (WGS) entry which is preliminary data.</text>
</comment>
<dbReference type="Proteomes" id="UP001396898">
    <property type="component" value="Unassembled WGS sequence"/>
</dbReference>
<evidence type="ECO:0000313" key="1">
    <source>
        <dbReference type="EMBL" id="KAK8012917.1"/>
    </source>
</evidence>
<name>A0ABR1RI23_9PEZI</name>
<evidence type="ECO:0008006" key="3">
    <source>
        <dbReference type="Google" id="ProtNLM"/>
    </source>
</evidence>
<dbReference type="EMBL" id="JAQQWI010000015">
    <property type="protein sequence ID" value="KAK8012917.1"/>
    <property type="molecule type" value="Genomic_DNA"/>
</dbReference>
<sequence length="275" mass="30671">MRQVNRKLLILAFHHPYLMHASVAVALAYDRHLSPSSPGSRRTLEECYHWSRSTALLNKRLREPIKTMDKDPIWGTAAALAVLSFASIDASTPEASWPLKPPDSSDLEWSRMGQGKMSLWDVANPMRPDSLFSIMAPTYAHLHAPLPDRAIDDIPGALAAVCGLDDLSTVGKNPYLDAAYAVSRIQALTDDQVTIGQTERFTQAIRGPFESLLRAKDPVALLLLYLWYRRAGRCMWWIALRARVECPAICAYLRMYHGENGNVMAFLVGEALAHS</sequence>
<dbReference type="PANTHER" id="PTHR47657">
    <property type="entry name" value="STEROL REGULATORY ELEMENT-BINDING PROTEIN ECM22"/>
    <property type="match status" value="1"/>
</dbReference>
<reference evidence="1 2" key="1">
    <citation type="submission" date="2023-01" db="EMBL/GenBank/DDBJ databases">
        <title>Analysis of 21 Apiospora genomes using comparative genomics revels a genus with tremendous synthesis potential of carbohydrate active enzymes and secondary metabolites.</title>
        <authorList>
            <person name="Sorensen T."/>
        </authorList>
    </citation>
    <scope>NUCLEOTIDE SEQUENCE [LARGE SCALE GENOMIC DNA]</scope>
    <source>
        <strain evidence="1 2">CBS 20057</strain>
    </source>
</reference>
<dbReference type="PANTHER" id="PTHR47657:SF11">
    <property type="entry name" value="FINGER DOMAIN PROTEIN, PUTATIVE (AFU_ORTHOLOGUE AFUA_1G01650)-RELATED"/>
    <property type="match status" value="1"/>
</dbReference>
<evidence type="ECO:0000313" key="2">
    <source>
        <dbReference type="Proteomes" id="UP001396898"/>
    </source>
</evidence>
<protein>
    <recommendedName>
        <fullName evidence="3">C6 finger domain protein</fullName>
    </recommendedName>
</protein>